<proteinExistence type="predicted"/>
<evidence type="ECO:0000313" key="2">
    <source>
        <dbReference type="EMBL" id="KXU16428.1"/>
    </source>
</evidence>
<dbReference type="NCBIfam" id="TIGR03786">
    <property type="entry name" value="strep_pil_rpt"/>
    <property type="match status" value="2"/>
</dbReference>
<organism evidence="2 3">
    <name type="scientific">Streptococcus oralis</name>
    <dbReference type="NCBI Taxonomy" id="1303"/>
    <lineage>
        <taxon>Bacteria</taxon>
        <taxon>Bacillati</taxon>
        <taxon>Bacillota</taxon>
        <taxon>Bacilli</taxon>
        <taxon>Lactobacillales</taxon>
        <taxon>Streptococcaceae</taxon>
        <taxon>Streptococcus</taxon>
    </lineage>
</organism>
<dbReference type="PATRIC" id="fig|1303.87.peg.437"/>
<accession>A0A139RNZ2</accession>
<comment type="caution">
    <text evidence="2">The sequence shown here is derived from an EMBL/GenBank/DDBJ whole genome shotgun (WGS) entry which is preliminary data.</text>
</comment>
<dbReference type="Proteomes" id="UP000072989">
    <property type="component" value="Unassembled WGS sequence"/>
</dbReference>
<gene>
    <name evidence="2" type="ORF">SORDD17_00361</name>
</gene>
<dbReference type="InterPro" id="IPR022464">
    <property type="entry name" value="Strep_pil_isopept_link"/>
</dbReference>
<dbReference type="Gene3D" id="2.60.40.3050">
    <property type="match status" value="2"/>
</dbReference>
<feature type="domain" description="Streptococcal pilin isopeptide linkage" evidence="1">
    <location>
        <begin position="478"/>
        <end position="573"/>
    </location>
</feature>
<evidence type="ECO:0000313" key="3">
    <source>
        <dbReference type="Proteomes" id="UP000072989"/>
    </source>
</evidence>
<dbReference type="AlphaFoldDB" id="A0A139RNZ2"/>
<evidence type="ECO:0000259" key="1">
    <source>
        <dbReference type="Pfam" id="PF12892"/>
    </source>
</evidence>
<protein>
    <recommendedName>
        <fullName evidence="1">Streptococcal pilin isopeptide linkage domain-containing protein</fullName>
    </recommendedName>
</protein>
<dbReference type="Pfam" id="PF12892">
    <property type="entry name" value="FctA"/>
    <property type="match status" value="2"/>
</dbReference>
<feature type="domain" description="Streptococcal pilin isopeptide linkage" evidence="1">
    <location>
        <begin position="355"/>
        <end position="469"/>
    </location>
</feature>
<dbReference type="EMBL" id="LQZE01000068">
    <property type="protein sequence ID" value="KXU16428.1"/>
    <property type="molecule type" value="Genomic_DNA"/>
</dbReference>
<name>A0A139RNZ2_STROR</name>
<reference evidence="2 3" key="1">
    <citation type="submission" date="2016-01" db="EMBL/GenBank/DDBJ databases">
        <title>Highly variable Streptococcus oralis are common among viridans streptococci isolated from primates.</title>
        <authorList>
            <person name="Denapaite D."/>
            <person name="Rieger M."/>
            <person name="Koendgen S."/>
            <person name="Brueckner R."/>
            <person name="Ochigava I."/>
            <person name="Kappeler P."/>
            <person name="Maetz-Rensing K."/>
            <person name="Leendertz F."/>
            <person name="Hakenbeck R."/>
        </authorList>
    </citation>
    <scope>NUCLEOTIDE SEQUENCE [LARGE SCALE GENOMIC DNA]</scope>
    <source>
        <strain evidence="2 3">DD17</strain>
    </source>
</reference>
<dbReference type="InterPro" id="IPR038174">
    <property type="entry name" value="Strep_pil_link_sf"/>
</dbReference>
<sequence>MSKPYDNSDNVTVELVDGKTNQTVETKEITGPTTFTLGQEILTNVAKSEVAYMKFTVTAEKDSANNKRTAIRATWGVDNKEAAAKNFDGPRSALQLFDVVNSANEGTTITDPQYYVPRRVSQKTNYLVVDKTASTYSADRTDADIQTYKKTGKEEVLGTFTIEGMEGQLFTASNAREFAGYKLYQTANANDKSGELRMPNVVGTRFFDVQTGTGGVKRIKEIVAEDGTTKVEIWTIKADKVSELATIKNDTSRQLDTSNFVKVYEVTLPPGKDNAAVNPDSLGQKIQINGYPEGSFYIVDTPGGALGNLHASNKAIVDGIVVATGSNIRLQNDLVKTPVVEYFYVKPEPVKVTPKVEKLLSGRTLVDGEFSFKLKEQGAVTTNAEEIVTNKNGKVTFGDLNFTKAGVYTYKITEIAGTDRDIDYDGMEITMTVTITEKNAVGDLQADVRYVATGGEVTDANDKIFNNYYVAPVTAQFDFSKALSGRTLKDGEFSFVLKDSNGTVLQTKKNDAQGKVSFDALSFTNTQVGTHKYTVEEVIPSEKEVGMTYDTMKAEVTVTVTKSGHTLTAVNTYFLRNRRNAHLHRS</sequence>